<dbReference type="Gene3D" id="2.60.120.1140">
    <property type="entry name" value="Protein of unknown function DUF192"/>
    <property type="match status" value="1"/>
</dbReference>
<evidence type="ECO:0000313" key="2">
    <source>
        <dbReference type="Proteomes" id="UP000295371"/>
    </source>
</evidence>
<gene>
    <name evidence="1" type="ORF">CLV29_2703</name>
</gene>
<keyword evidence="2" id="KW-1185">Reference proteome</keyword>
<sequence length="119" mass="12781">MTKERWFGPGDRRLICDGRVVAPVVLADSYRLRRKGLLGTAGVTGAIWLTPCASVHMVGMRYPIDVAVVDADGMVLKRATLRPWTGLTWPARGARATVEAAAGSMSEWGIEVGSRLSVG</sequence>
<dbReference type="InterPro" id="IPR038695">
    <property type="entry name" value="Saro_0823-like_sf"/>
</dbReference>
<organism evidence="1 2">
    <name type="scientific">Naumannella halotolerans</name>
    <dbReference type="NCBI Taxonomy" id="993414"/>
    <lineage>
        <taxon>Bacteria</taxon>
        <taxon>Bacillati</taxon>
        <taxon>Actinomycetota</taxon>
        <taxon>Actinomycetes</taxon>
        <taxon>Propionibacteriales</taxon>
        <taxon>Propionibacteriaceae</taxon>
        <taxon>Naumannella</taxon>
    </lineage>
</organism>
<dbReference type="Pfam" id="PF02643">
    <property type="entry name" value="DUF192"/>
    <property type="match status" value="1"/>
</dbReference>
<evidence type="ECO:0000313" key="1">
    <source>
        <dbReference type="EMBL" id="TDT31288.1"/>
    </source>
</evidence>
<reference evidence="1 2" key="1">
    <citation type="submission" date="2019-03" db="EMBL/GenBank/DDBJ databases">
        <title>Genomic Encyclopedia of Archaeal and Bacterial Type Strains, Phase II (KMG-II): from individual species to whole genera.</title>
        <authorList>
            <person name="Goeker M."/>
        </authorList>
    </citation>
    <scope>NUCLEOTIDE SEQUENCE [LARGE SCALE GENOMIC DNA]</scope>
    <source>
        <strain evidence="1 2">DSM 24323</strain>
    </source>
</reference>
<protein>
    <recommendedName>
        <fullName evidence="3">DUF192 domain-containing protein</fullName>
    </recommendedName>
</protein>
<name>A0A4V3EN38_9ACTN</name>
<dbReference type="AlphaFoldDB" id="A0A4V3EN38"/>
<accession>A0A4V3EN38</accession>
<dbReference type="InterPro" id="IPR003795">
    <property type="entry name" value="DUF192"/>
</dbReference>
<comment type="caution">
    <text evidence="1">The sequence shown here is derived from an EMBL/GenBank/DDBJ whole genome shotgun (WGS) entry which is preliminary data.</text>
</comment>
<dbReference type="Proteomes" id="UP000295371">
    <property type="component" value="Unassembled WGS sequence"/>
</dbReference>
<proteinExistence type="predicted"/>
<evidence type="ECO:0008006" key="3">
    <source>
        <dbReference type="Google" id="ProtNLM"/>
    </source>
</evidence>
<dbReference type="EMBL" id="SOAW01000002">
    <property type="protein sequence ID" value="TDT31288.1"/>
    <property type="molecule type" value="Genomic_DNA"/>
</dbReference>